<protein>
    <submittedName>
        <fullName evidence="3">Hsp90 protein</fullName>
    </submittedName>
</protein>
<dbReference type="SUPFAM" id="SSF110942">
    <property type="entry name" value="HSP90 C-terminal domain"/>
    <property type="match status" value="1"/>
</dbReference>
<name>A0A397VGB2_9GLOM</name>
<dbReference type="SUPFAM" id="SSF54211">
    <property type="entry name" value="Ribosomal protein S5 domain 2-like"/>
    <property type="match status" value="1"/>
</dbReference>
<keyword evidence="2" id="KW-0143">Chaperone</keyword>
<dbReference type="Pfam" id="PF00183">
    <property type="entry name" value="HSP90"/>
    <property type="match status" value="2"/>
</dbReference>
<dbReference type="GO" id="GO:0051082">
    <property type="term" value="F:unfolded protein binding"/>
    <property type="evidence" value="ECO:0007669"/>
    <property type="project" value="InterPro"/>
</dbReference>
<sequence length="197" mass="23349">MPLNISREMIQQNNVLKVIHKNIVKKYSQNRYKSAEFLRYYSTKSTNELTFLKNYITRIKIRGYEVLLMADPLDKYSVSQFKEYEGKKLVCITKERLEFDGDEKEKKRRKEENKEYDYLCKKIKEILASPCVLVTGQYGWSANFERIMKVQALRDSSMESYMASKNIMEINPQDPIIKSLKPKVETDKNDNFVKDLI</sequence>
<dbReference type="PANTHER" id="PTHR11528">
    <property type="entry name" value="HEAT SHOCK PROTEIN 90 FAMILY MEMBER"/>
    <property type="match status" value="1"/>
</dbReference>
<dbReference type="Proteomes" id="UP000266673">
    <property type="component" value="Unassembled WGS sequence"/>
</dbReference>
<proteinExistence type="inferred from homology"/>
<evidence type="ECO:0000256" key="1">
    <source>
        <dbReference type="ARBA" id="ARBA00008239"/>
    </source>
</evidence>
<comment type="caution">
    <text evidence="3">The sequence shown here is derived from an EMBL/GenBank/DDBJ whole genome shotgun (WGS) entry which is preliminary data.</text>
</comment>
<dbReference type="InterPro" id="IPR020568">
    <property type="entry name" value="Ribosomal_Su5_D2-typ_SF"/>
</dbReference>
<evidence type="ECO:0000313" key="3">
    <source>
        <dbReference type="EMBL" id="RIB18923.1"/>
    </source>
</evidence>
<dbReference type="Gene3D" id="3.40.50.11260">
    <property type="match status" value="1"/>
</dbReference>
<dbReference type="EMBL" id="QKWP01000507">
    <property type="protein sequence ID" value="RIB18923.1"/>
    <property type="molecule type" value="Genomic_DNA"/>
</dbReference>
<dbReference type="GO" id="GO:0005524">
    <property type="term" value="F:ATP binding"/>
    <property type="evidence" value="ECO:0007669"/>
    <property type="project" value="InterPro"/>
</dbReference>
<dbReference type="InterPro" id="IPR037196">
    <property type="entry name" value="HSP90_C"/>
</dbReference>
<dbReference type="GO" id="GO:0016887">
    <property type="term" value="F:ATP hydrolysis activity"/>
    <property type="evidence" value="ECO:0007669"/>
    <property type="project" value="InterPro"/>
</dbReference>
<dbReference type="AlphaFoldDB" id="A0A397VGB2"/>
<evidence type="ECO:0000313" key="4">
    <source>
        <dbReference type="Proteomes" id="UP000266673"/>
    </source>
</evidence>
<dbReference type="OrthoDB" id="2411717at2759"/>
<organism evidence="3 4">
    <name type="scientific">Gigaspora rosea</name>
    <dbReference type="NCBI Taxonomy" id="44941"/>
    <lineage>
        <taxon>Eukaryota</taxon>
        <taxon>Fungi</taxon>
        <taxon>Fungi incertae sedis</taxon>
        <taxon>Mucoromycota</taxon>
        <taxon>Glomeromycotina</taxon>
        <taxon>Glomeromycetes</taxon>
        <taxon>Diversisporales</taxon>
        <taxon>Gigasporaceae</taxon>
        <taxon>Gigaspora</taxon>
    </lineage>
</organism>
<accession>A0A397VGB2</accession>
<dbReference type="Gene3D" id="1.20.120.790">
    <property type="entry name" value="Heat shock protein 90, C-terminal domain"/>
    <property type="match status" value="1"/>
</dbReference>
<gene>
    <name evidence="3" type="ORF">C2G38_2183245</name>
</gene>
<dbReference type="STRING" id="44941.A0A397VGB2"/>
<dbReference type="GO" id="GO:0140662">
    <property type="term" value="F:ATP-dependent protein folding chaperone"/>
    <property type="evidence" value="ECO:0007669"/>
    <property type="project" value="InterPro"/>
</dbReference>
<keyword evidence="4" id="KW-1185">Reference proteome</keyword>
<reference evidence="3 4" key="1">
    <citation type="submission" date="2018-06" db="EMBL/GenBank/DDBJ databases">
        <title>Comparative genomics reveals the genomic features of Rhizophagus irregularis, R. cerebriforme, R. diaphanum and Gigaspora rosea, and their symbiotic lifestyle signature.</title>
        <authorList>
            <person name="Morin E."/>
            <person name="San Clemente H."/>
            <person name="Chen E.C.H."/>
            <person name="De La Providencia I."/>
            <person name="Hainaut M."/>
            <person name="Kuo A."/>
            <person name="Kohler A."/>
            <person name="Murat C."/>
            <person name="Tang N."/>
            <person name="Roy S."/>
            <person name="Loubradou J."/>
            <person name="Henrissat B."/>
            <person name="Grigoriev I.V."/>
            <person name="Corradi N."/>
            <person name="Roux C."/>
            <person name="Martin F.M."/>
        </authorList>
    </citation>
    <scope>NUCLEOTIDE SEQUENCE [LARGE SCALE GENOMIC DNA]</scope>
    <source>
        <strain evidence="3 4">DAOM 194757</strain>
    </source>
</reference>
<evidence type="ECO:0000256" key="2">
    <source>
        <dbReference type="ARBA" id="ARBA00023186"/>
    </source>
</evidence>
<dbReference type="InterPro" id="IPR001404">
    <property type="entry name" value="Hsp90_fam"/>
</dbReference>
<dbReference type="Gene3D" id="3.30.230.80">
    <property type="match status" value="1"/>
</dbReference>
<comment type="similarity">
    <text evidence="1">Belongs to the heat shock protein 90 family.</text>
</comment>